<organism evidence="9 10">
    <name type="scientific">Brasilonema sennae CENA114</name>
    <dbReference type="NCBI Taxonomy" id="415709"/>
    <lineage>
        <taxon>Bacteria</taxon>
        <taxon>Bacillati</taxon>
        <taxon>Cyanobacteriota</taxon>
        <taxon>Cyanophyceae</taxon>
        <taxon>Nostocales</taxon>
        <taxon>Scytonemataceae</taxon>
        <taxon>Brasilonema</taxon>
        <taxon>Bromeliae group (in: Brasilonema)</taxon>
    </lineage>
</organism>
<dbReference type="Proteomes" id="UP000503129">
    <property type="component" value="Chromosome"/>
</dbReference>
<feature type="transmembrane region" description="Helical" evidence="7">
    <location>
        <begin position="175"/>
        <end position="194"/>
    </location>
</feature>
<dbReference type="Pfam" id="PF01569">
    <property type="entry name" value="PAP2"/>
    <property type="match status" value="1"/>
</dbReference>
<feature type="domain" description="Phosphatidic acid phosphatase type 2/haloperoxidase" evidence="8">
    <location>
        <begin position="110"/>
        <end position="221"/>
    </location>
</feature>
<accession>A0A856MKU5</accession>
<protein>
    <recommendedName>
        <fullName evidence="8">Phosphatidic acid phosphatase type 2/haloperoxidase domain-containing protein</fullName>
    </recommendedName>
</protein>
<gene>
    <name evidence="9" type="ORF">DP114_21880</name>
</gene>
<name>A0A856MKU5_9CYAN</name>
<keyword evidence="6 7" id="KW-0472">Membrane</keyword>
<dbReference type="GO" id="GO:0005886">
    <property type="term" value="C:plasma membrane"/>
    <property type="evidence" value="ECO:0007669"/>
    <property type="project" value="UniProtKB-SubCell"/>
</dbReference>
<dbReference type="RefSeq" id="WP_171977100.1">
    <property type="nucleotide sequence ID" value="NZ_CAWOXK010000001.1"/>
</dbReference>
<dbReference type="InterPro" id="IPR000326">
    <property type="entry name" value="PAP2/HPO"/>
</dbReference>
<evidence type="ECO:0000256" key="5">
    <source>
        <dbReference type="ARBA" id="ARBA00022989"/>
    </source>
</evidence>
<keyword evidence="2" id="KW-1003">Cell membrane</keyword>
<keyword evidence="10" id="KW-1185">Reference proteome</keyword>
<reference evidence="9 10" key="1">
    <citation type="submission" date="2018-06" db="EMBL/GenBank/DDBJ databases">
        <title>Comparative genomics of Brasilonema spp. strains.</title>
        <authorList>
            <person name="Alvarenga D.O."/>
            <person name="Fiore M.F."/>
            <person name="Varani A.M."/>
        </authorList>
    </citation>
    <scope>NUCLEOTIDE SEQUENCE [LARGE SCALE GENOMIC DNA]</scope>
    <source>
        <strain evidence="9 10">CENA114</strain>
    </source>
</reference>
<dbReference type="SUPFAM" id="SSF48317">
    <property type="entry name" value="Acid phosphatase/Vanadium-dependent haloperoxidase"/>
    <property type="match status" value="1"/>
</dbReference>
<keyword evidence="4" id="KW-0378">Hydrolase</keyword>
<dbReference type="AlphaFoldDB" id="A0A856MKU5"/>
<feature type="transmembrane region" description="Helical" evidence="7">
    <location>
        <begin position="76"/>
        <end position="103"/>
    </location>
</feature>
<feature type="transmembrane region" description="Helical" evidence="7">
    <location>
        <begin position="28"/>
        <end position="47"/>
    </location>
</feature>
<dbReference type="PANTHER" id="PTHR14969:SF62">
    <property type="entry name" value="DECAPRENYLPHOSPHORYL-5-PHOSPHORIBOSE PHOSPHATASE RV3807C-RELATED"/>
    <property type="match status" value="1"/>
</dbReference>
<dbReference type="EMBL" id="CP030118">
    <property type="protein sequence ID" value="QDL10191.1"/>
    <property type="molecule type" value="Genomic_DNA"/>
</dbReference>
<dbReference type="CDD" id="cd03392">
    <property type="entry name" value="PAP2_like_2"/>
    <property type="match status" value="1"/>
</dbReference>
<dbReference type="KEGG" id="bsen:DP114_21880"/>
<sequence>MFSTNLSKLIPSFLNFSKKLLVARWRSLVLLLIGVYLPLQIFGLLAVEVWKNQGGFPWDVPILLAVHSTAQPQLDVIAVTLALFGKIEIVLPVVCVIALVLLIQKRWRSLTYLLTTEIGSAIINGTAKQFMHRVRPHLWEWESLVSEPSFSFPSAHSMATMTLVAVLVILTWGSVWCWVVSIAGSLFVLGIGWTRLYLGVHFPSDILAGWMVSIGWAIGVSLIIRPHLTKDTIVSETPPAEETTLLPEETQLIGEE</sequence>
<evidence type="ECO:0000256" key="7">
    <source>
        <dbReference type="SAM" id="Phobius"/>
    </source>
</evidence>
<evidence type="ECO:0000313" key="9">
    <source>
        <dbReference type="EMBL" id="QDL10191.1"/>
    </source>
</evidence>
<evidence type="ECO:0000256" key="2">
    <source>
        <dbReference type="ARBA" id="ARBA00022475"/>
    </source>
</evidence>
<dbReference type="InterPro" id="IPR036938">
    <property type="entry name" value="PAP2/HPO_sf"/>
</dbReference>
<keyword evidence="3 7" id="KW-0812">Transmembrane</keyword>
<evidence type="ECO:0000259" key="8">
    <source>
        <dbReference type="SMART" id="SM00014"/>
    </source>
</evidence>
<keyword evidence="5 7" id="KW-1133">Transmembrane helix</keyword>
<comment type="subcellular location">
    <subcellularLocation>
        <location evidence="1">Cell membrane</location>
        <topology evidence="1">Multi-pass membrane protein</topology>
    </subcellularLocation>
</comment>
<evidence type="ECO:0000256" key="6">
    <source>
        <dbReference type="ARBA" id="ARBA00023136"/>
    </source>
</evidence>
<evidence type="ECO:0000256" key="3">
    <source>
        <dbReference type="ARBA" id="ARBA00022692"/>
    </source>
</evidence>
<evidence type="ECO:0000256" key="1">
    <source>
        <dbReference type="ARBA" id="ARBA00004651"/>
    </source>
</evidence>
<dbReference type="Gene3D" id="1.20.144.10">
    <property type="entry name" value="Phosphatidic acid phosphatase type 2/haloperoxidase"/>
    <property type="match status" value="1"/>
</dbReference>
<proteinExistence type="predicted"/>
<dbReference type="GO" id="GO:0016787">
    <property type="term" value="F:hydrolase activity"/>
    <property type="evidence" value="ECO:0007669"/>
    <property type="project" value="UniProtKB-KW"/>
</dbReference>
<dbReference type="PANTHER" id="PTHR14969">
    <property type="entry name" value="SPHINGOSINE-1-PHOSPHATE PHOSPHOHYDROLASE"/>
    <property type="match status" value="1"/>
</dbReference>
<feature type="transmembrane region" description="Helical" evidence="7">
    <location>
        <begin position="206"/>
        <end position="224"/>
    </location>
</feature>
<evidence type="ECO:0000313" key="10">
    <source>
        <dbReference type="Proteomes" id="UP000503129"/>
    </source>
</evidence>
<evidence type="ECO:0000256" key="4">
    <source>
        <dbReference type="ARBA" id="ARBA00022801"/>
    </source>
</evidence>
<dbReference type="SMART" id="SM00014">
    <property type="entry name" value="acidPPc"/>
    <property type="match status" value="1"/>
</dbReference>